<dbReference type="Proteomes" id="UP001238163">
    <property type="component" value="Unassembled WGS sequence"/>
</dbReference>
<keyword evidence="3" id="KW-1185">Reference proteome</keyword>
<evidence type="ECO:0000313" key="2">
    <source>
        <dbReference type="EMBL" id="MDQ0291063.1"/>
    </source>
</evidence>
<evidence type="ECO:0000313" key="3">
    <source>
        <dbReference type="Proteomes" id="UP001238163"/>
    </source>
</evidence>
<proteinExistence type="predicted"/>
<evidence type="ECO:0000256" key="1">
    <source>
        <dbReference type="SAM" id="MobiDB-lite"/>
    </source>
</evidence>
<accession>A0AAE3VIJ1</accession>
<protein>
    <submittedName>
        <fullName evidence="2">Uncharacterized protein</fullName>
    </submittedName>
</protein>
<feature type="compositionally biased region" description="Pro residues" evidence="1">
    <location>
        <begin position="14"/>
        <end position="26"/>
    </location>
</feature>
<feature type="region of interest" description="Disordered" evidence="1">
    <location>
        <begin position="1"/>
        <end position="54"/>
    </location>
</feature>
<name>A0AAE3VIJ1_9BACT</name>
<dbReference type="EMBL" id="JAUSVL010000001">
    <property type="protein sequence ID" value="MDQ0291063.1"/>
    <property type="molecule type" value="Genomic_DNA"/>
</dbReference>
<gene>
    <name evidence="2" type="ORF">J3R75_003170</name>
</gene>
<dbReference type="AlphaFoldDB" id="A0AAE3VIJ1"/>
<comment type="caution">
    <text evidence="2">The sequence shown here is derived from an EMBL/GenBank/DDBJ whole genome shotgun (WGS) entry which is preliminary data.</text>
</comment>
<organism evidence="2 3">
    <name type="scientific">Oligosphaera ethanolica</name>
    <dbReference type="NCBI Taxonomy" id="760260"/>
    <lineage>
        <taxon>Bacteria</taxon>
        <taxon>Pseudomonadati</taxon>
        <taxon>Lentisphaerota</taxon>
        <taxon>Oligosphaeria</taxon>
        <taxon>Oligosphaerales</taxon>
        <taxon>Oligosphaeraceae</taxon>
        <taxon>Oligosphaera</taxon>
    </lineage>
</organism>
<feature type="region of interest" description="Disordered" evidence="1">
    <location>
        <begin position="70"/>
        <end position="100"/>
    </location>
</feature>
<reference evidence="2" key="1">
    <citation type="submission" date="2023-07" db="EMBL/GenBank/DDBJ databases">
        <title>Genomic Encyclopedia of Type Strains, Phase IV (KMG-IV): sequencing the most valuable type-strain genomes for metagenomic binning, comparative biology and taxonomic classification.</title>
        <authorList>
            <person name="Goeker M."/>
        </authorList>
    </citation>
    <scope>NUCLEOTIDE SEQUENCE</scope>
    <source>
        <strain evidence="2">DSM 24202</strain>
    </source>
</reference>
<sequence>MGEGFARGRKGARPFPPSRALPPIPSPRVLAAGASRQPPERGAPGRGAGVSRHGMPWRYRVARAFPGRGVGVSPTPARRLIDPPQSSTPTVPGRYPGRPASLAPLPAVESGRPAPRHAVALPSRACVSRLWCGRPAPRHAVALPSRARVSRLWCGRPARTVAWVQVLTDIRSALRKRSRDYYPRGKPRGTGQIPAVLVPRASCGCGAGVPPVPASRVRFAVVVRASRPHRRMGPGPHMTPDRPCVSVPGFTTLAASREAPDRYRPSSSRVCLAVVVRASRPSSSRVRLAVVVRASRPHRRMGPGPH</sequence>